<proteinExistence type="predicted"/>
<dbReference type="Pfam" id="PF06889">
    <property type="entry name" value="DUF1266"/>
    <property type="match status" value="1"/>
</dbReference>
<evidence type="ECO:0000259" key="1">
    <source>
        <dbReference type="Pfam" id="PF06889"/>
    </source>
</evidence>
<accession>A0A4P6Q9K6</accession>
<dbReference type="RefSeq" id="WP_165498616.1">
    <property type="nucleotide sequence ID" value="NZ_CP036455.1"/>
</dbReference>
<dbReference type="KEGG" id="strr:EKD16_20020"/>
<protein>
    <recommendedName>
        <fullName evidence="1">DUF1266 domain-containing protein</fullName>
    </recommendedName>
</protein>
<gene>
    <name evidence="2" type="ORF">EKD16_20020</name>
</gene>
<dbReference type="AlphaFoldDB" id="A0A4P6Q9K6"/>
<dbReference type="EMBL" id="CP036455">
    <property type="protein sequence ID" value="QBI55767.1"/>
    <property type="molecule type" value="Genomic_DNA"/>
</dbReference>
<organism evidence="2 3">
    <name type="scientific">Streptomonospora litoralis</name>
    <dbReference type="NCBI Taxonomy" id="2498135"/>
    <lineage>
        <taxon>Bacteria</taxon>
        <taxon>Bacillati</taxon>
        <taxon>Actinomycetota</taxon>
        <taxon>Actinomycetes</taxon>
        <taxon>Streptosporangiales</taxon>
        <taxon>Nocardiopsidaceae</taxon>
        <taxon>Streptomonospora</taxon>
    </lineage>
</organism>
<name>A0A4P6Q9K6_9ACTN</name>
<dbReference type="InterPro" id="IPR009677">
    <property type="entry name" value="DUF1266"/>
</dbReference>
<reference evidence="2 3" key="1">
    <citation type="submission" date="2019-02" db="EMBL/GenBank/DDBJ databases">
        <authorList>
            <person name="Khodamoradi S."/>
            <person name="Hahnke R.L."/>
            <person name="Kaempfer P."/>
            <person name="Schumann P."/>
            <person name="Rohde M."/>
            <person name="Steinert M."/>
            <person name="Luzhetskyy A."/>
            <person name="Wink J."/>
            <person name="Ruckert C."/>
        </authorList>
    </citation>
    <scope>NUCLEOTIDE SEQUENCE [LARGE SCALE GENOMIC DNA]</scope>
    <source>
        <strain evidence="2 3">M2</strain>
    </source>
</reference>
<feature type="domain" description="DUF1266" evidence="1">
    <location>
        <begin position="4"/>
        <end position="62"/>
    </location>
</feature>
<sequence length="64" mass="7565">MRGTGEQSRHHYLTWAEFSAGYTLGRCLQYDGGEFGHWYTTSRDVHHMMVNHPASPWLHIPFRF</sequence>
<keyword evidence="3" id="KW-1185">Reference proteome</keyword>
<evidence type="ECO:0000313" key="2">
    <source>
        <dbReference type="EMBL" id="QBI55767.1"/>
    </source>
</evidence>
<evidence type="ECO:0000313" key="3">
    <source>
        <dbReference type="Proteomes" id="UP000292235"/>
    </source>
</evidence>
<dbReference type="Proteomes" id="UP000292235">
    <property type="component" value="Chromosome"/>
</dbReference>